<evidence type="ECO:0000256" key="8">
    <source>
        <dbReference type="ARBA" id="ARBA00035655"/>
    </source>
</evidence>
<comment type="subcellular location">
    <subcellularLocation>
        <location evidence="1">Cell inner membrane</location>
        <topology evidence="1">Multi-pass membrane protein</topology>
    </subcellularLocation>
</comment>
<name>A0A2C5T7J6_9ENTR</name>
<proteinExistence type="inferred from homology"/>
<dbReference type="AlphaFoldDB" id="A0A2C5T7J6"/>
<comment type="similarity">
    <text evidence="8">Belongs to the TsuA/YedE (TC 9.B.102) family.</text>
</comment>
<evidence type="ECO:0000256" key="2">
    <source>
        <dbReference type="ARBA" id="ARBA00022448"/>
    </source>
</evidence>
<keyword evidence="4" id="KW-0997">Cell inner membrane</keyword>
<sequence>MTIDLSHFTPLTSLGGGLLIGLAAILLIHFCGRIAGISGIVAGMLTKKTRTEGWRMAFLAGLIGSPLLFSLFYPLPEITVQTSWPVIILAGLLVGAGTRLGSGCTSGHGVCGLSRFSKRSLVATLTFMAVGIVTATLIGFWLG</sequence>
<dbReference type="PANTHER" id="PTHR30574">
    <property type="entry name" value="INNER MEMBRANE PROTEIN YEDE"/>
    <property type="match status" value="1"/>
</dbReference>
<evidence type="ECO:0000313" key="10">
    <source>
        <dbReference type="EMBL" id="PHH04186.1"/>
    </source>
</evidence>
<evidence type="ECO:0000256" key="9">
    <source>
        <dbReference type="SAM" id="Phobius"/>
    </source>
</evidence>
<keyword evidence="7 9" id="KW-0472">Membrane</keyword>
<dbReference type="KEGG" id="lax:APT61_11385"/>
<keyword evidence="3" id="KW-1003">Cell membrane</keyword>
<evidence type="ECO:0000256" key="3">
    <source>
        <dbReference type="ARBA" id="ARBA00022475"/>
    </source>
</evidence>
<gene>
    <name evidence="10" type="ORF">CRX53_09485</name>
</gene>
<keyword evidence="5 9" id="KW-0812">Transmembrane</keyword>
<dbReference type="RefSeq" id="WP_032618084.1">
    <property type="nucleotide sequence ID" value="NZ_CP013990.1"/>
</dbReference>
<accession>A0A2C5T7J6</accession>
<feature type="transmembrane region" description="Helical" evidence="9">
    <location>
        <begin position="57"/>
        <end position="76"/>
    </location>
</feature>
<dbReference type="InterPro" id="IPR007272">
    <property type="entry name" value="Sulf_transp_TsuA/YedE"/>
</dbReference>
<dbReference type="GO" id="GO:0005886">
    <property type="term" value="C:plasma membrane"/>
    <property type="evidence" value="ECO:0007669"/>
    <property type="project" value="UniProtKB-SubCell"/>
</dbReference>
<dbReference type="PANTHER" id="PTHR30574:SF1">
    <property type="entry name" value="SULPHUR TRANSPORT DOMAIN-CONTAINING PROTEIN"/>
    <property type="match status" value="1"/>
</dbReference>
<protein>
    <submittedName>
        <fullName evidence="10">YeeE/YedE family protein</fullName>
    </submittedName>
</protein>
<organism evidence="10 11">
    <name type="scientific">Leclercia adecarboxylata</name>
    <dbReference type="NCBI Taxonomy" id="83655"/>
    <lineage>
        <taxon>Bacteria</taxon>
        <taxon>Pseudomonadati</taxon>
        <taxon>Pseudomonadota</taxon>
        <taxon>Gammaproteobacteria</taxon>
        <taxon>Enterobacterales</taxon>
        <taxon>Enterobacteriaceae</taxon>
        <taxon>Leclercia</taxon>
    </lineage>
</organism>
<feature type="transmembrane region" description="Helical" evidence="9">
    <location>
        <begin position="82"/>
        <end position="100"/>
    </location>
</feature>
<keyword evidence="6 9" id="KW-1133">Transmembrane helix</keyword>
<feature type="transmembrane region" description="Helical" evidence="9">
    <location>
        <begin position="121"/>
        <end position="142"/>
    </location>
</feature>
<evidence type="ECO:0000256" key="7">
    <source>
        <dbReference type="ARBA" id="ARBA00023136"/>
    </source>
</evidence>
<evidence type="ECO:0000256" key="1">
    <source>
        <dbReference type="ARBA" id="ARBA00004429"/>
    </source>
</evidence>
<evidence type="ECO:0000256" key="6">
    <source>
        <dbReference type="ARBA" id="ARBA00022989"/>
    </source>
</evidence>
<evidence type="ECO:0000256" key="5">
    <source>
        <dbReference type="ARBA" id="ARBA00022692"/>
    </source>
</evidence>
<keyword evidence="2" id="KW-0813">Transport</keyword>
<reference evidence="11" key="1">
    <citation type="submission" date="2017-09" db="EMBL/GenBank/DDBJ databases">
        <title>FDA dAtabase for Regulatory Grade micrObial Sequences (FDA-ARGOS): Supporting development and validation of Infectious Disease Dx tests.</title>
        <authorList>
            <person name="Minogue T."/>
            <person name="Wolcott M."/>
            <person name="Wasieloski L."/>
            <person name="Aguilar W."/>
            <person name="Moore D."/>
            <person name="Tallon L."/>
            <person name="Sadzewicz L."/>
            <person name="Ott S."/>
            <person name="Zhao X."/>
            <person name="Nagaraj S."/>
            <person name="Vavikolanu K."/>
            <person name="Aluvathingal J."/>
            <person name="Nadendla S."/>
            <person name="Sichtig H."/>
        </authorList>
    </citation>
    <scope>NUCLEOTIDE SEQUENCE [LARGE SCALE GENOMIC DNA]</scope>
    <source>
        <strain evidence="11">FDAARGOS_404</strain>
    </source>
</reference>
<dbReference type="GeneID" id="30332514"/>
<feature type="transmembrane region" description="Helical" evidence="9">
    <location>
        <begin position="20"/>
        <end position="45"/>
    </location>
</feature>
<dbReference type="Proteomes" id="UP000222768">
    <property type="component" value="Unassembled WGS sequence"/>
</dbReference>
<evidence type="ECO:0000313" key="11">
    <source>
        <dbReference type="Proteomes" id="UP000222768"/>
    </source>
</evidence>
<comment type="caution">
    <text evidence="10">The sequence shown here is derived from an EMBL/GenBank/DDBJ whole genome shotgun (WGS) entry which is preliminary data.</text>
</comment>
<evidence type="ECO:0000256" key="4">
    <source>
        <dbReference type="ARBA" id="ARBA00022519"/>
    </source>
</evidence>
<dbReference type="EMBL" id="PDLK01000002">
    <property type="protein sequence ID" value="PHH04186.1"/>
    <property type="molecule type" value="Genomic_DNA"/>
</dbReference>